<dbReference type="Pfam" id="PF00294">
    <property type="entry name" value="PfkB"/>
    <property type="match status" value="1"/>
</dbReference>
<dbReference type="EMBL" id="CP049871">
    <property type="protein sequence ID" value="QIL03323.1"/>
    <property type="molecule type" value="Genomic_DNA"/>
</dbReference>
<dbReference type="KEGG" id="ssin:G7078_06055"/>
<dbReference type="SUPFAM" id="SSF53613">
    <property type="entry name" value="Ribokinase-like"/>
    <property type="match status" value="1"/>
</dbReference>
<dbReference type="PANTHER" id="PTHR46566:SF2">
    <property type="entry name" value="ATP-DEPENDENT 6-PHOSPHOFRUCTOKINASE ISOZYME 2"/>
    <property type="match status" value="1"/>
</dbReference>
<protein>
    <recommendedName>
        <fullName evidence="6">Phosphofructokinase</fullName>
    </recommendedName>
</protein>
<keyword evidence="2 6" id="KW-0808">Transferase</keyword>
<dbReference type="CDD" id="cd01164">
    <property type="entry name" value="FruK_PfkB_like"/>
    <property type="match status" value="1"/>
</dbReference>
<keyword evidence="3" id="KW-0547">Nucleotide-binding</keyword>
<reference evidence="8 9" key="1">
    <citation type="submission" date="2020-03" db="EMBL/GenBank/DDBJ databases">
        <title>Sphingomonas sp. nov., isolated from fish.</title>
        <authorList>
            <person name="Hyun D.-W."/>
            <person name="Bae J.-W."/>
        </authorList>
    </citation>
    <scope>NUCLEOTIDE SEQUENCE [LARGE SCALE GENOMIC DNA]</scope>
    <source>
        <strain evidence="8 9">HDW15C</strain>
    </source>
</reference>
<evidence type="ECO:0000256" key="6">
    <source>
        <dbReference type="PIRNR" id="PIRNR000535"/>
    </source>
</evidence>
<dbReference type="NCBIfam" id="TIGR03168">
    <property type="entry name" value="1-PFK"/>
    <property type="match status" value="1"/>
</dbReference>
<name>A0A6G7ZQW1_9SPHN</name>
<keyword evidence="4 8" id="KW-0418">Kinase</keyword>
<evidence type="ECO:0000313" key="9">
    <source>
        <dbReference type="Proteomes" id="UP000502502"/>
    </source>
</evidence>
<organism evidence="8 9">
    <name type="scientific">Sphingomonas sinipercae</name>
    <dbReference type="NCBI Taxonomy" id="2714944"/>
    <lineage>
        <taxon>Bacteria</taxon>
        <taxon>Pseudomonadati</taxon>
        <taxon>Pseudomonadota</taxon>
        <taxon>Alphaproteobacteria</taxon>
        <taxon>Sphingomonadales</taxon>
        <taxon>Sphingomonadaceae</taxon>
        <taxon>Sphingomonas</taxon>
    </lineage>
</organism>
<dbReference type="Gene3D" id="3.40.1190.20">
    <property type="match status" value="1"/>
</dbReference>
<accession>A0A6G7ZQW1</accession>
<evidence type="ECO:0000313" key="8">
    <source>
        <dbReference type="EMBL" id="QIL03323.1"/>
    </source>
</evidence>
<evidence type="ECO:0000256" key="2">
    <source>
        <dbReference type="ARBA" id="ARBA00022679"/>
    </source>
</evidence>
<dbReference type="InterPro" id="IPR017583">
    <property type="entry name" value="Tagatose/fructose_Pkinase"/>
</dbReference>
<evidence type="ECO:0000256" key="4">
    <source>
        <dbReference type="ARBA" id="ARBA00022777"/>
    </source>
</evidence>
<dbReference type="PANTHER" id="PTHR46566">
    <property type="entry name" value="1-PHOSPHOFRUCTOKINASE-RELATED"/>
    <property type="match status" value="1"/>
</dbReference>
<feature type="domain" description="Carbohydrate kinase PfkB" evidence="7">
    <location>
        <begin position="10"/>
        <end position="288"/>
    </location>
</feature>
<dbReference type="InterPro" id="IPR011611">
    <property type="entry name" value="PfkB_dom"/>
</dbReference>
<proteinExistence type="inferred from homology"/>
<comment type="similarity">
    <text evidence="1 6">Belongs to the carbohydrate kinase PfkB family.</text>
</comment>
<dbReference type="AlphaFoldDB" id="A0A6G7ZQW1"/>
<dbReference type="InterPro" id="IPR029056">
    <property type="entry name" value="Ribokinase-like"/>
</dbReference>
<dbReference type="InterPro" id="IPR002173">
    <property type="entry name" value="Carboh/pur_kinase_PfkB_CS"/>
</dbReference>
<dbReference type="GO" id="GO:0003872">
    <property type="term" value="F:6-phosphofructokinase activity"/>
    <property type="evidence" value="ECO:0007669"/>
    <property type="project" value="TreeGrafter"/>
</dbReference>
<dbReference type="PIRSF" id="PIRSF000535">
    <property type="entry name" value="1PFK/6PFK/LacC"/>
    <property type="match status" value="1"/>
</dbReference>
<gene>
    <name evidence="8" type="ORF">G7078_06055</name>
</gene>
<sequence length="310" mass="32463">MVTLTLNPAIDVSSEADEVRHTHKIRTSREELEAGGGGINVARVLTRLGADVRAVFLAGGATGHALDELLARTCVDRRRIEIAGDTRLSLTVMERATGHEYRFVPEGPEVSDSEWSAALEAIAGERCDYLVASGSLPRGVPADFYVRLAKALGGRGVRLVLDTSGEALEAALAHGGLFLIKPSRSELEHFAGTPLPNNDDVIAAARQLVDQGRAEHVAVSLGGEGAIFVSRDGSHFAPALDVPAQSAVGAGDSFVAGMVFGFSRGLPPDEAFRLGMAAGAAAVLTCGSEIARADDVWRLFGGRPADRATT</sequence>
<evidence type="ECO:0000256" key="5">
    <source>
        <dbReference type="ARBA" id="ARBA00022840"/>
    </source>
</evidence>
<keyword evidence="9" id="KW-1185">Reference proteome</keyword>
<dbReference type="GO" id="GO:0005829">
    <property type="term" value="C:cytosol"/>
    <property type="evidence" value="ECO:0007669"/>
    <property type="project" value="TreeGrafter"/>
</dbReference>
<keyword evidence="5" id="KW-0067">ATP-binding</keyword>
<dbReference type="PROSITE" id="PS00583">
    <property type="entry name" value="PFKB_KINASES_1"/>
    <property type="match status" value="1"/>
</dbReference>
<evidence type="ECO:0000259" key="7">
    <source>
        <dbReference type="Pfam" id="PF00294"/>
    </source>
</evidence>
<dbReference type="FunFam" id="3.40.1190.20:FF:000001">
    <property type="entry name" value="Phosphofructokinase"/>
    <property type="match status" value="1"/>
</dbReference>
<dbReference type="Proteomes" id="UP000502502">
    <property type="component" value="Chromosome"/>
</dbReference>
<evidence type="ECO:0000256" key="3">
    <source>
        <dbReference type="ARBA" id="ARBA00022741"/>
    </source>
</evidence>
<evidence type="ECO:0000256" key="1">
    <source>
        <dbReference type="ARBA" id="ARBA00010688"/>
    </source>
</evidence>
<dbReference type="GO" id="GO:0005524">
    <property type="term" value="F:ATP binding"/>
    <property type="evidence" value="ECO:0007669"/>
    <property type="project" value="UniProtKB-KW"/>
</dbReference>